<evidence type="ECO:0000256" key="2">
    <source>
        <dbReference type="ARBA" id="ARBA00012656"/>
    </source>
</evidence>
<accession>A0AAV5AJZ6</accession>
<dbReference type="EC" id="2.5.1.60" evidence="2 9"/>
<keyword evidence="4 9" id="KW-0637">Prenyltransferase</keyword>
<evidence type="ECO:0000256" key="3">
    <source>
        <dbReference type="ARBA" id="ARBA00014772"/>
    </source>
</evidence>
<evidence type="ECO:0000256" key="7">
    <source>
        <dbReference type="ARBA" id="ARBA00031267"/>
    </source>
</evidence>
<dbReference type="GO" id="GO:0004663">
    <property type="term" value="F:Rab geranylgeranyltransferase activity"/>
    <property type="evidence" value="ECO:0007669"/>
    <property type="project" value="UniProtKB-UniRule"/>
</dbReference>
<evidence type="ECO:0000256" key="1">
    <source>
        <dbReference type="ARBA" id="ARBA00006734"/>
    </source>
</evidence>
<dbReference type="FunFam" id="1.25.40.120:FF:000035">
    <property type="entry name" value="Geranylgeranyl transferase type-2 subunit alpha"/>
    <property type="match status" value="1"/>
</dbReference>
<dbReference type="InterPro" id="IPR002088">
    <property type="entry name" value="Prenyl_trans_a"/>
</dbReference>
<comment type="caution">
    <text evidence="10">The sequence shown here is derived from an EMBL/GenBank/DDBJ whole genome shotgun (WGS) entry which is preliminary data.</text>
</comment>
<dbReference type="EMBL" id="BPWL01000007">
    <property type="protein sequence ID" value="GJJ12280.1"/>
    <property type="molecule type" value="Genomic_DNA"/>
</dbReference>
<gene>
    <name evidence="10" type="ORF">Clacol_006521</name>
</gene>
<dbReference type="SUPFAM" id="SSF48439">
    <property type="entry name" value="Protein prenylyltransferase"/>
    <property type="match status" value="1"/>
</dbReference>
<evidence type="ECO:0000256" key="6">
    <source>
        <dbReference type="ARBA" id="ARBA00022737"/>
    </source>
</evidence>
<sequence>MSVNYNKNSPSIKTRYAKLHQKENKNYTPETLSLTSQLLSINPEFYTIWNYRRQILTEGIFPLKSATEVNDLITADLNLTMSALRQNPKVYWVWNHRRWCLEHVPENPGEDQSNWRKMSWVKELRVIESFLDADPRNFHAWNYRRYVLQSPYVDHTWEQELNYTTRKIESNFSNFSAWHQRSKVYTSLWERGINDEELKSIKNQEFNLIKQAIYTDPGDQSIWLYHRWLVGEGKDEELLRREIEMIEELLSIEPDRCLDTLIHYKTLLLRHRYSLKDRDECITLSSRLRQLDPFRDGRYQDIANELLSMPNN</sequence>
<dbReference type="PANTHER" id="PTHR11129">
    <property type="entry name" value="PROTEIN FARNESYLTRANSFERASE ALPHA SUBUNIT/RAB GERANYLGERANYL TRANSFERASE ALPHA SUBUNIT"/>
    <property type="match status" value="1"/>
</dbReference>
<dbReference type="PANTHER" id="PTHR11129:SF2">
    <property type="entry name" value="GERANYLGERANYL TRANSFERASE TYPE-2 SUBUNIT ALPHA"/>
    <property type="match status" value="1"/>
</dbReference>
<dbReference type="Proteomes" id="UP001050691">
    <property type="component" value="Unassembled WGS sequence"/>
</dbReference>
<name>A0AAV5AJZ6_9AGAM</name>
<dbReference type="PROSITE" id="PS51147">
    <property type="entry name" value="PFTA"/>
    <property type="match status" value="5"/>
</dbReference>
<evidence type="ECO:0000256" key="5">
    <source>
        <dbReference type="ARBA" id="ARBA00022679"/>
    </source>
</evidence>
<keyword evidence="5 9" id="KW-0808">Transferase</keyword>
<protein>
    <recommendedName>
        <fullName evidence="3 9">Geranylgeranyl transferase type-2 subunit alpha</fullName>
        <ecNumber evidence="2 9">2.5.1.60</ecNumber>
    </recommendedName>
    <alternativeName>
        <fullName evidence="7 9">Geranylgeranyl transferase type II subunit alpha</fullName>
    </alternativeName>
</protein>
<evidence type="ECO:0000256" key="8">
    <source>
        <dbReference type="ARBA" id="ARBA00047658"/>
    </source>
</evidence>
<comment type="function">
    <text evidence="9">Catalyzes the transfer of a geranyl-geranyl moiety from geranyl-geranyl pyrophosphate to cysteines occuring in specific C-terminal amino acid sequences.</text>
</comment>
<dbReference type="Gene3D" id="1.25.40.120">
    <property type="entry name" value="Protein prenylyltransferase"/>
    <property type="match status" value="1"/>
</dbReference>
<comment type="similarity">
    <text evidence="1 9">Belongs to the protein prenyltransferase subunit alpha family.</text>
</comment>
<dbReference type="AlphaFoldDB" id="A0AAV5AJZ6"/>
<dbReference type="GO" id="GO:0097354">
    <property type="term" value="P:prenylation"/>
    <property type="evidence" value="ECO:0007669"/>
    <property type="project" value="UniProtKB-UniRule"/>
</dbReference>
<organism evidence="10 11">
    <name type="scientific">Clathrus columnatus</name>
    <dbReference type="NCBI Taxonomy" id="1419009"/>
    <lineage>
        <taxon>Eukaryota</taxon>
        <taxon>Fungi</taxon>
        <taxon>Dikarya</taxon>
        <taxon>Basidiomycota</taxon>
        <taxon>Agaricomycotina</taxon>
        <taxon>Agaricomycetes</taxon>
        <taxon>Phallomycetidae</taxon>
        <taxon>Phallales</taxon>
        <taxon>Clathraceae</taxon>
        <taxon>Clathrus</taxon>
    </lineage>
</organism>
<comment type="catalytic activity">
    <reaction evidence="8 9">
        <text>geranylgeranyl diphosphate + L-cysteinyl-[protein] = S-geranylgeranyl-L-cysteinyl-[protein] + diphosphate</text>
        <dbReference type="Rhea" id="RHEA:21240"/>
        <dbReference type="Rhea" id="RHEA-COMP:10131"/>
        <dbReference type="Rhea" id="RHEA-COMP:11537"/>
        <dbReference type="ChEBI" id="CHEBI:29950"/>
        <dbReference type="ChEBI" id="CHEBI:33019"/>
        <dbReference type="ChEBI" id="CHEBI:57533"/>
        <dbReference type="ChEBI" id="CHEBI:86021"/>
        <dbReference type="EC" id="2.5.1.60"/>
    </reaction>
</comment>
<dbReference type="Pfam" id="PF01239">
    <property type="entry name" value="PPTA"/>
    <property type="match status" value="5"/>
</dbReference>
<keyword evidence="11" id="KW-1185">Reference proteome</keyword>
<reference evidence="10" key="1">
    <citation type="submission" date="2021-10" db="EMBL/GenBank/DDBJ databases">
        <title>De novo Genome Assembly of Clathrus columnatus (Basidiomycota, Fungi) Using Illumina and Nanopore Sequence Data.</title>
        <authorList>
            <person name="Ogiso-Tanaka E."/>
            <person name="Itagaki H."/>
            <person name="Hosoya T."/>
            <person name="Hosaka K."/>
        </authorList>
    </citation>
    <scope>NUCLEOTIDE SEQUENCE</scope>
    <source>
        <strain evidence="10">MO-923</strain>
    </source>
</reference>
<dbReference type="GO" id="GO:0005968">
    <property type="term" value="C:Rab-protein geranylgeranyltransferase complex"/>
    <property type="evidence" value="ECO:0007669"/>
    <property type="project" value="TreeGrafter"/>
</dbReference>
<proteinExistence type="inferred from homology"/>
<keyword evidence="6" id="KW-0677">Repeat</keyword>
<evidence type="ECO:0000256" key="9">
    <source>
        <dbReference type="RuleBase" id="RU367120"/>
    </source>
</evidence>
<evidence type="ECO:0000256" key="4">
    <source>
        <dbReference type="ARBA" id="ARBA00022602"/>
    </source>
</evidence>
<evidence type="ECO:0000313" key="11">
    <source>
        <dbReference type="Proteomes" id="UP001050691"/>
    </source>
</evidence>
<evidence type="ECO:0000313" key="10">
    <source>
        <dbReference type="EMBL" id="GJJ12280.1"/>
    </source>
</evidence>